<name>A0ABU0DYI8_9FIRM</name>
<evidence type="ECO:0000313" key="2">
    <source>
        <dbReference type="Proteomes" id="UP001230220"/>
    </source>
</evidence>
<dbReference type="EMBL" id="JAUSUR010000001">
    <property type="protein sequence ID" value="MDQ0359701.1"/>
    <property type="molecule type" value="Genomic_DNA"/>
</dbReference>
<dbReference type="Proteomes" id="UP001230220">
    <property type="component" value="Unassembled WGS sequence"/>
</dbReference>
<evidence type="ECO:0000313" key="1">
    <source>
        <dbReference type="EMBL" id="MDQ0359701.1"/>
    </source>
</evidence>
<comment type="caution">
    <text evidence="1">The sequence shown here is derived from an EMBL/GenBank/DDBJ whole genome shotgun (WGS) entry which is preliminary data.</text>
</comment>
<protein>
    <submittedName>
        <fullName evidence="1">Uncharacterized protein</fullName>
    </submittedName>
</protein>
<proteinExistence type="predicted"/>
<gene>
    <name evidence="1" type="ORF">J2S15_000432</name>
</gene>
<accession>A0ABU0DYI8</accession>
<reference evidence="1 2" key="1">
    <citation type="submission" date="2023-07" db="EMBL/GenBank/DDBJ databases">
        <title>Genomic Encyclopedia of Type Strains, Phase IV (KMG-IV): sequencing the most valuable type-strain genomes for metagenomic binning, comparative biology and taxonomic classification.</title>
        <authorList>
            <person name="Goeker M."/>
        </authorList>
    </citation>
    <scope>NUCLEOTIDE SEQUENCE [LARGE SCALE GENOMIC DNA]</scope>
    <source>
        <strain evidence="1 2">DSM 16784</strain>
    </source>
</reference>
<dbReference type="RefSeq" id="WP_307405037.1">
    <property type="nucleotide sequence ID" value="NZ_JAUSUR010000001.1"/>
</dbReference>
<organism evidence="1 2">
    <name type="scientific">Breznakia pachnodae</name>
    <dbReference type="NCBI Taxonomy" id="265178"/>
    <lineage>
        <taxon>Bacteria</taxon>
        <taxon>Bacillati</taxon>
        <taxon>Bacillota</taxon>
        <taxon>Erysipelotrichia</taxon>
        <taxon>Erysipelotrichales</taxon>
        <taxon>Erysipelotrichaceae</taxon>
        <taxon>Breznakia</taxon>
    </lineage>
</organism>
<sequence length="106" mass="12099">MKDITLSNGETIDISINWLTLKLLNDYGLEKLNKKMQEDQNQIEAAGVLIHAILQSNGQKVSVEDALSLIDINDDTIFVIFEIFKEKMEGFKKKQESRKSLTKLTK</sequence>
<keyword evidence="2" id="KW-1185">Reference proteome</keyword>